<keyword evidence="1" id="KW-0812">Transmembrane</keyword>
<feature type="transmembrane region" description="Helical" evidence="1">
    <location>
        <begin position="95"/>
        <end position="115"/>
    </location>
</feature>
<name>A0AAU9CFC2_9BACT</name>
<dbReference type="RefSeq" id="WP_338392379.1">
    <property type="nucleotide sequence ID" value="NZ_AP025314.1"/>
</dbReference>
<dbReference type="KEGG" id="fax:FUAX_32830"/>
<dbReference type="Proteomes" id="UP001348817">
    <property type="component" value="Chromosome"/>
</dbReference>
<keyword evidence="1" id="KW-0472">Membrane</keyword>
<accession>A0AAU9CFC2</accession>
<keyword evidence="1" id="KW-1133">Transmembrane helix</keyword>
<dbReference type="EMBL" id="AP025314">
    <property type="protein sequence ID" value="BDD10851.1"/>
    <property type="molecule type" value="Genomic_DNA"/>
</dbReference>
<keyword evidence="3" id="KW-1185">Reference proteome</keyword>
<gene>
    <name evidence="2" type="ORF">FUAX_32830</name>
</gene>
<feature type="transmembrane region" description="Helical" evidence="1">
    <location>
        <begin position="66"/>
        <end position="89"/>
    </location>
</feature>
<evidence type="ECO:0000313" key="3">
    <source>
        <dbReference type="Proteomes" id="UP001348817"/>
    </source>
</evidence>
<reference evidence="2 3" key="1">
    <citation type="submission" date="2021-12" db="EMBL/GenBank/DDBJ databases">
        <title>Genome sequencing of bacteria with rrn-lacking chromosome and rrn-plasmid.</title>
        <authorList>
            <person name="Anda M."/>
            <person name="Iwasaki W."/>
        </authorList>
    </citation>
    <scope>NUCLEOTIDE SEQUENCE [LARGE SCALE GENOMIC DNA]</scope>
    <source>
        <strain evidence="2 3">DSM 100852</strain>
    </source>
</reference>
<evidence type="ECO:0008006" key="4">
    <source>
        <dbReference type="Google" id="ProtNLM"/>
    </source>
</evidence>
<protein>
    <recommendedName>
        <fullName evidence="4">Group-specific protein</fullName>
    </recommendedName>
</protein>
<proteinExistence type="predicted"/>
<sequence length="158" mass="17970">MIEKILFTTIFIISLSGIQIASFEDWLILSFVIQALWVCNLSNKTLKQYKSKRKKETIILTFNKTLIPILILDIITIVFSTSFAFRILFAHLYKSIIVISVLGISISLIVNYHIIINKIIENSSSTIKKIIEITSALLYPIGVYVIKIGHKKGVRNDV</sequence>
<evidence type="ECO:0000256" key="1">
    <source>
        <dbReference type="SAM" id="Phobius"/>
    </source>
</evidence>
<dbReference type="AlphaFoldDB" id="A0AAU9CFC2"/>
<organism evidence="2 3">
    <name type="scientific">Fulvitalea axinellae</name>
    <dbReference type="NCBI Taxonomy" id="1182444"/>
    <lineage>
        <taxon>Bacteria</taxon>
        <taxon>Pseudomonadati</taxon>
        <taxon>Bacteroidota</taxon>
        <taxon>Cytophagia</taxon>
        <taxon>Cytophagales</taxon>
        <taxon>Persicobacteraceae</taxon>
        <taxon>Fulvitalea</taxon>
    </lineage>
</organism>
<evidence type="ECO:0000313" key="2">
    <source>
        <dbReference type="EMBL" id="BDD10851.1"/>
    </source>
</evidence>